<organism evidence="1 2">
    <name type="scientific">Cognatilysobacter lacus</name>
    <dbReference type="NCBI Taxonomy" id="1643323"/>
    <lineage>
        <taxon>Bacteria</taxon>
        <taxon>Pseudomonadati</taxon>
        <taxon>Pseudomonadota</taxon>
        <taxon>Gammaproteobacteria</taxon>
        <taxon>Lysobacterales</taxon>
        <taxon>Lysobacteraceae</taxon>
        <taxon>Cognatilysobacter</taxon>
    </lineage>
</organism>
<sequence>MDLLADAAYHHQLAKQHPQGYEASRSARASVVASCLSIECLANCLLSTIDVNGPLASEVDKMSALGKIDIFLLLRGLEAIDRGGSAAQQAAELIKARNDYVHPKISTFPADLKPFEESETHFVLPFTVNAEFWPALKIPKQSLVWDSTASGRALRAVASFFSSILIDRLGASKDDLAKLIMPRVEFAHFAMPAVYEEYVVELGKLATDQIDFSFLQLQ</sequence>
<proteinExistence type="predicted"/>
<name>A0A5D8YKZ8_9GAMM</name>
<dbReference type="Proteomes" id="UP000323164">
    <property type="component" value="Unassembled WGS sequence"/>
</dbReference>
<dbReference type="AlphaFoldDB" id="A0A5D8YKZ8"/>
<evidence type="ECO:0000313" key="2">
    <source>
        <dbReference type="Proteomes" id="UP000323164"/>
    </source>
</evidence>
<dbReference type="EMBL" id="VTRV01000198">
    <property type="protein sequence ID" value="TZF83445.1"/>
    <property type="molecule type" value="Genomic_DNA"/>
</dbReference>
<comment type="caution">
    <text evidence="1">The sequence shown here is derived from an EMBL/GenBank/DDBJ whole genome shotgun (WGS) entry which is preliminary data.</text>
</comment>
<reference evidence="1 2" key="1">
    <citation type="submission" date="2019-08" db="EMBL/GenBank/DDBJ databases">
        <title>Draft genome sequence of Lysobacter sp. UKS-15.</title>
        <authorList>
            <person name="Im W.-T."/>
        </authorList>
    </citation>
    <scope>NUCLEOTIDE SEQUENCE [LARGE SCALE GENOMIC DNA]</scope>
    <source>
        <strain evidence="1 2">UKS-15</strain>
    </source>
</reference>
<protein>
    <submittedName>
        <fullName evidence="1">Uncharacterized protein</fullName>
    </submittedName>
</protein>
<accession>A0A5D8YKZ8</accession>
<keyword evidence="2" id="KW-1185">Reference proteome</keyword>
<gene>
    <name evidence="1" type="ORF">FW784_12980</name>
</gene>
<evidence type="ECO:0000313" key="1">
    <source>
        <dbReference type="EMBL" id="TZF83445.1"/>
    </source>
</evidence>